<evidence type="ECO:0000313" key="3">
    <source>
        <dbReference type="EMBL" id="SER65435.1"/>
    </source>
</evidence>
<evidence type="ECO:0000259" key="2">
    <source>
        <dbReference type="Pfam" id="PF13439"/>
    </source>
</evidence>
<feature type="domain" description="Glycosyl transferase family 1" evidence="1">
    <location>
        <begin position="180"/>
        <end position="340"/>
    </location>
</feature>
<dbReference type="Gene3D" id="3.40.50.2000">
    <property type="entry name" value="Glycogen Phosphorylase B"/>
    <property type="match status" value="2"/>
</dbReference>
<protein>
    <submittedName>
        <fullName evidence="3">Glycosyltransferase involved in cell wall bisynthesis</fullName>
    </submittedName>
</protein>
<comment type="caution">
    <text evidence="3">The sequence shown here is derived from an EMBL/GenBank/DDBJ whole genome shotgun (WGS) entry which is preliminary data.</text>
</comment>
<dbReference type="InterPro" id="IPR028098">
    <property type="entry name" value="Glyco_trans_4-like_N"/>
</dbReference>
<keyword evidence="4" id="KW-1185">Reference proteome</keyword>
<gene>
    <name evidence="3" type="ORF">SAMN04488089_12411</name>
</gene>
<dbReference type="Proteomes" id="UP000183496">
    <property type="component" value="Unassembled WGS sequence"/>
</dbReference>
<reference evidence="3 4" key="1">
    <citation type="submission" date="2016-10" db="EMBL/GenBank/DDBJ databases">
        <authorList>
            <person name="Varghese N."/>
            <person name="Submissions S."/>
        </authorList>
    </citation>
    <scope>NUCLEOTIDE SEQUENCE [LARGE SCALE GENOMIC DNA]</scope>
    <source>
        <strain evidence="4">DSM 19823 / KCTC 23066 / CCTCC M 208030 / D25</strain>
    </source>
</reference>
<dbReference type="AlphaFoldDB" id="A0AAJ5BFI1"/>
<evidence type="ECO:0000313" key="4">
    <source>
        <dbReference type="Proteomes" id="UP000183496"/>
    </source>
</evidence>
<dbReference type="Pfam" id="PF00534">
    <property type="entry name" value="Glycos_transf_1"/>
    <property type="match status" value="1"/>
</dbReference>
<dbReference type="RefSeq" id="WP_041892382.1">
    <property type="nucleotide sequence ID" value="NZ_CP010817.1"/>
</dbReference>
<name>A0AAJ5BFI1_MYRPR</name>
<dbReference type="CDD" id="cd03801">
    <property type="entry name" value="GT4_PimA-like"/>
    <property type="match status" value="1"/>
</dbReference>
<dbReference type="InterPro" id="IPR001296">
    <property type="entry name" value="Glyco_trans_1"/>
</dbReference>
<dbReference type="EMBL" id="FOFY01000024">
    <property type="protein sequence ID" value="SER65435.1"/>
    <property type="molecule type" value="Genomic_DNA"/>
</dbReference>
<dbReference type="SUPFAM" id="SSF53756">
    <property type="entry name" value="UDP-Glycosyltransferase/glycogen phosphorylase"/>
    <property type="match status" value="1"/>
</dbReference>
<dbReference type="Pfam" id="PF13439">
    <property type="entry name" value="Glyco_transf_4"/>
    <property type="match status" value="1"/>
</dbReference>
<dbReference type="KEGG" id="mpw:MPR_2133"/>
<sequence length="364" mass="42074">MKLLFFIDELGSGGAQRQMVNLALEFKDLGHSITFLTYRRSDFYEKVLIERDIEVINIPEEGGYFNRLQRCRKIIRTGQYDSVLAFLEGPCFIAEVASFPSRKWKLVVGERSANPAIMTSIKQKLYRILHFRADHVIANSQCNINMVLQVNPFLKKNKCGVIYNLYDLSKFEVNEDYVYKKDNKIHIVIPANLRYWKNLEGLVEGVNLLSDSEKKQLKIAWYGHEFEIDDSKKKAVEKIKKYQLEDVFTFYPPTKEILPIMSNADAVGLFSHFEGLSNTICEAMALGKPIITTKVSDNEVFIKDKETGFLCESKDFDSIARALSALINSEATKLSEMGRENRQIFEKLFDRENILQRYLKLLNK</sequence>
<dbReference type="GO" id="GO:0016757">
    <property type="term" value="F:glycosyltransferase activity"/>
    <property type="evidence" value="ECO:0007669"/>
    <property type="project" value="InterPro"/>
</dbReference>
<dbReference type="PANTHER" id="PTHR12526">
    <property type="entry name" value="GLYCOSYLTRANSFERASE"/>
    <property type="match status" value="1"/>
</dbReference>
<organism evidence="3 4">
    <name type="scientific">Myroides profundi</name>
    <dbReference type="NCBI Taxonomy" id="480520"/>
    <lineage>
        <taxon>Bacteria</taxon>
        <taxon>Pseudomonadati</taxon>
        <taxon>Bacteroidota</taxon>
        <taxon>Flavobacteriia</taxon>
        <taxon>Flavobacteriales</taxon>
        <taxon>Flavobacteriaceae</taxon>
        <taxon>Myroides</taxon>
    </lineage>
</organism>
<proteinExistence type="predicted"/>
<accession>A0AAJ5BFI1</accession>
<evidence type="ECO:0000259" key="1">
    <source>
        <dbReference type="Pfam" id="PF00534"/>
    </source>
</evidence>
<feature type="domain" description="Glycosyltransferase subfamily 4-like N-terminal" evidence="2">
    <location>
        <begin position="13"/>
        <end position="169"/>
    </location>
</feature>